<dbReference type="EMBL" id="ML993886">
    <property type="protein sequence ID" value="KAF2204037.1"/>
    <property type="molecule type" value="Genomic_DNA"/>
</dbReference>
<protein>
    <submittedName>
        <fullName evidence="2">Uncharacterized protein</fullName>
    </submittedName>
</protein>
<sequence>MIIVAKRACNDAWPVDVLYGTSPASRPLAPSYSLLELWKNSFRFRKGCVTQAAIHRFNHYIWLPHLLLLQPHHFSFMIFILISNRPIPMKFPPTTILRLSTWFYILELHSRVDKLTIRPQIKTSSSIAAVDGSASIISPPAPLTGAQLIDAIANVPVVFVAIPTAVSKLTYNEGYYAGDIKLIPAFRDIIPNYALQAWAKKMAAKRAGLTNCRKPEHLPPPPVYGDLGYTHGYSKGKMDFMETIRPVIPKEKVKYWLLFQRLAEGYWNQWHIQMNEGENRKRQQAILAAYRASKTAANPEWDQQTGLSLQSSWEKV</sequence>
<proteinExistence type="predicted"/>
<dbReference type="Proteomes" id="UP000799536">
    <property type="component" value="Unassembled WGS sequence"/>
</dbReference>
<evidence type="ECO:0000256" key="1">
    <source>
        <dbReference type="SAM" id="MobiDB-lite"/>
    </source>
</evidence>
<reference evidence="2" key="1">
    <citation type="journal article" date="2020" name="Stud. Mycol.">
        <title>101 Dothideomycetes genomes: a test case for predicting lifestyles and emergence of pathogens.</title>
        <authorList>
            <person name="Haridas S."/>
            <person name="Albert R."/>
            <person name="Binder M."/>
            <person name="Bloem J."/>
            <person name="Labutti K."/>
            <person name="Salamov A."/>
            <person name="Andreopoulos B."/>
            <person name="Baker S."/>
            <person name="Barry K."/>
            <person name="Bills G."/>
            <person name="Bluhm B."/>
            <person name="Cannon C."/>
            <person name="Castanera R."/>
            <person name="Culley D."/>
            <person name="Daum C."/>
            <person name="Ezra D."/>
            <person name="Gonzalez J."/>
            <person name="Henrissat B."/>
            <person name="Kuo A."/>
            <person name="Liang C."/>
            <person name="Lipzen A."/>
            <person name="Lutzoni F."/>
            <person name="Magnuson J."/>
            <person name="Mondo S."/>
            <person name="Nolan M."/>
            <person name="Ohm R."/>
            <person name="Pangilinan J."/>
            <person name="Park H.-J."/>
            <person name="Ramirez L."/>
            <person name="Alfaro M."/>
            <person name="Sun H."/>
            <person name="Tritt A."/>
            <person name="Yoshinaga Y."/>
            <person name="Zwiers L.-H."/>
            <person name="Turgeon B."/>
            <person name="Goodwin S."/>
            <person name="Spatafora J."/>
            <person name="Crous P."/>
            <person name="Grigoriev I."/>
        </authorList>
    </citation>
    <scope>NUCLEOTIDE SEQUENCE</scope>
    <source>
        <strain evidence="2">ATCC 74209</strain>
    </source>
</reference>
<organism evidence="2 3">
    <name type="scientific">Delitschia confertaspora ATCC 74209</name>
    <dbReference type="NCBI Taxonomy" id="1513339"/>
    <lineage>
        <taxon>Eukaryota</taxon>
        <taxon>Fungi</taxon>
        <taxon>Dikarya</taxon>
        <taxon>Ascomycota</taxon>
        <taxon>Pezizomycotina</taxon>
        <taxon>Dothideomycetes</taxon>
        <taxon>Pleosporomycetidae</taxon>
        <taxon>Pleosporales</taxon>
        <taxon>Delitschiaceae</taxon>
        <taxon>Delitschia</taxon>
    </lineage>
</organism>
<evidence type="ECO:0000313" key="2">
    <source>
        <dbReference type="EMBL" id="KAF2204037.1"/>
    </source>
</evidence>
<keyword evidence="3" id="KW-1185">Reference proteome</keyword>
<gene>
    <name evidence="2" type="ORF">GQ43DRAFT_429326</name>
</gene>
<name>A0A9P4MVE9_9PLEO</name>
<accession>A0A9P4MVE9</accession>
<feature type="compositionally biased region" description="Polar residues" evidence="1">
    <location>
        <begin position="301"/>
        <end position="316"/>
    </location>
</feature>
<comment type="caution">
    <text evidence="2">The sequence shown here is derived from an EMBL/GenBank/DDBJ whole genome shotgun (WGS) entry which is preliminary data.</text>
</comment>
<evidence type="ECO:0000313" key="3">
    <source>
        <dbReference type="Proteomes" id="UP000799536"/>
    </source>
</evidence>
<feature type="region of interest" description="Disordered" evidence="1">
    <location>
        <begin position="296"/>
        <end position="316"/>
    </location>
</feature>
<dbReference type="AlphaFoldDB" id="A0A9P4MVE9"/>